<evidence type="ECO:0000313" key="5">
    <source>
        <dbReference type="Proteomes" id="UP000239007"/>
    </source>
</evidence>
<dbReference type="EMBL" id="MSCH01000003">
    <property type="protein sequence ID" value="PQJ53741.1"/>
    <property type="molecule type" value="Genomic_DNA"/>
</dbReference>
<accession>A0A2S7UWU1</accession>
<dbReference type="AlphaFoldDB" id="A0A2S7UWU1"/>
<proteinExistence type="predicted"/>
<dbReference type="GO" id="GO:0006508">
    <property type="term" value="P:proteolysis"/>
    <property type="evidence" value="ECO:0007669"/>
    <property type="project" value="InterPro"/>
</dbReference>
<evidence type="ECO:0000313" key="4">
    <source>
        <dbReference type="EMBL" id="PQJ53741.1"/>
    </source>
</evidence>
<dbReference type="SUPFAM" id="SSF52129">
    <property type="entry name" value="Caspase-like"/>
    <property type="match status" value="1"/>
</dbReference>
<feature type="coiled-coil region" evidence="1">
    <location>
        <begin position="148"/>
        <end position="201"/>
    </location>
</feature>
<organism evidence="4 5">
    <name type="scientific">Psychrosphaera saromensis</name>
    <dbReference type="NCBI Taxonomy" id="716813"/>
    <lineage>
        <taxon>Bacteria</taxon>
        <taxon>Pseudomonadati</taxon>
        <taxon>Pseudomonadota</taxon>
        <taxon>Gammaproteobacteria</taxon>
        <taxon>Alteromonadales</taxon>
        <taxon>Pseudoalteromonadaceae</taxon>
        <taxon>Psychrosphaera</taxon>
    </lineage>
</organism>
<feature type="chain" id="PRO_5015741388" description="Peptidase C14 caspase domain-containing protein" evidence="2">
    <location>
        <begin position="20"/>
        <end position="638"/>
    </location>
</feature>
<feature type="domain" description="Peptidase C14 caspase" evidence="3">
    <location>
        <begin position="385"/>
        <end position="627"/>
    </location>
</feature>
<dbReference type="PROSITE" id="PS00018">
    <property type="entry name" value="EF_HAND_1"/>
    <property type="match status" value="1"/>
</dbReference>
<dbReference type="GO" id="GO:0004197">
    <property type="term" value="F:cysteine-type endopeptidase activity"/>
    <property type="evidence" value="ECO:0007669"/>
    <property type="project" value="InterPro"/>
</dbReference>
<sequence>MNKLITIFTGLLLSSNVLANECVYLENASAVEQYEACPLSKTAALNGVVELIAEGDYGKAKVFLTKLRKEHPSYKEVVELLSAVNSIVKNKDNTMELVSVLAKVKMQSLFQSVKLEPFNYILPQKKTLEKRELQRGEFEKTVTFENRKKEAELERRNEIAQINNEYEKQVAKYNTELNQYKQKADRIIEQHKAEVRKHSDNILMNAFSLVMGKPDVELQSYNPDDEIYYANLTFSNRDDHQRIALHNIPPKQAQAFKSNFSNNKSVDVDIKEELGYLTIANVKVGIETLTGNQDFNFNYTDQFYVADTKAIIIDDGDALLSMSQLQELDINELTSASESELEALLRSSRNAQIAFNNQAANLSQYAINLISKISTKKVLNTPNAVAVIIGNRDYKASSRDIENVEFAINDATLIKAFVKSRLGIAEKDIIYQENTTQSDLNSIFGSKEFAEGKLANYVNDKNTKVFVFYSGHGTLGLHDKYSYLVPVGANPNNIELSGYKLETMYANLSKLPTDDITVVIDACFSGQSNNTSLIKNASAVFGKPKDKVEGKYNFNILSATSSQQIASWDVTNKLGIFTKHFVEGVTGGADKNGDKKVTLAELKKHLSFSVSKEARREYDGRKQTPQVIGRDDKVLSVL</sequence>
<gene>
    <name evidence="4" type="ORF">BTO11_08745</name>
</gene>
<dbReference type="InterPro" id="IPR018247">
    <property type="entry name" value="EF_Hand_1_Ca_BS"/>
</dbReference>
<keyword evidence="1" id="KW-0175">Coiled coil</keyword>
<dbReference type="InterPro" id="IPR011600">
    <property type="entry name" value="Pept_C14_caspase"/>
</dbReference>
<dbReference type="Pfam" id="PF00656">
    <property type="entry name" value="Peptidase_C14"/>
    <property type="match status" value="1"/>
</dbReference>
<keyword evidence="2" id="KW-0732">Signal</keyword>
<reference evidence="4 5" key="1">
    <citation type="submission" date="2016-12" db="EMBL/GenBank/DDBJ databases">
        <title>Diversity of luminous bacteria.</title>
        <authorList>
            <person name="Yoshizawa S."/>
            <person name="Kogure K."/>
        </authorList>
    </citation>
    <scope>NUCLEOTIDE SEQUENCE [LARGE SCALE GENOMIC DNA]</scope>
    <source>
        <strain evidence="4 5">SA4-48</strain>
    </source>
</reference>
<dbReference type="OrthoDB" id="9784220at2"/>
<feature type="signal peptide" evidence="2">
    <location>
        <begin position="1"/>
        <end position="19"/>
    </location>
</feature>
<keyword evidence="5" id="KW-1185">Reference proteome</keyword>
<evidence type="ECO:0000256" key="1">
    <source>
        <dbReference type="SAM" id="Coils"/>
    </source>
</evidence>
<name>A0A2S7UWU1_9GAMM</name>
<dbReference type="RefSeq" id="WP_105052236.1">
    <property type="nucleotide sequence ID" value="NZ_BMYG01000002.1"/>
</dbReference>
<evidence type="ECO:0000259" key="3">
    <source>
        <dbReference type="Pfam" id="PF00656"/>
    </source>
</evidence>
<dbReference type="Proteomes" id="UP000239007">
    <property type="component" value="Unassembled WGS sequence"/>
</dbReference>
<evidence type="ECO:0000256" key="2">
    <source>
        <dbReference type="SAM" id="SignalP"/>
    </source>
</evidence>
<dbReference type="Gene3D" id="3.40.50.1460">
    <property type="match status" value="1"/>
</dbReference>
<dbReference type="InterPro" id="IPR029030">
    <property type="entry name" value="Caspase-like_dom_sf"/>
</dbReference>
<comment type="caution">
    <text evidence="4">The sequence shown here is derived from an EMBL/GenBank/DDBJ whole genome shotgun (WGS) entry which is preliminary data.</text>
</comment>
<protein>
    <recommendedName>
        <fullName evidence="3">Peptidase C14 caspase domain-containing protein</fullName>
    </recommendedName>
</protein>